<dbReference type="RefSeq" id="WP_193942193.1">
    <property type="nucleotide sequence ID" value="NZ_JADEWB010000020.1"/>
</dbReference>
<dbReference type="PANTHER" id="PTHR48104:SF30">
    <property type="entry name" value="METACASPASE-1"/>
    <property type="match status" value="1"/>
</dbReference>
<gene>
    <name evidence="3" type="ORF">IQ227_06090</name>
</gene>
<dbReference type="InterPro" id="IPR029030">
    <property type="entry name" value="Caspase-like_dom_sf"/>
</dbReference>
<dbReference type="InterPro" id="IPR011189">
    <property type="entry name" value="UCP_caspase_lke"/>
</dbReference>
<keyword evidence="4" id="KW-1185">Reference proteome</keyword>
<evidence type="ECO:0000313" key="3">
    <source>
        <dbReference type="EMBL" id="MBE9235617.1"/>
    </source>
</evidence>
<dbReference type="EMBL" id="JADEWB010000020">
    <property type="protein sequence ID" value="MBE9235617.1"/>
    <property type="molecule type" value="Genomic_DNA"/>
</dbReference>
<evidence type="ECO:0000259" key="1">
    <source>
        <dbReference type="Pfam" id="PF00656"/>
    </source>
</evidence>
<feature type="domain" description="Peptidase C14 caspase" evidence="1">
    <location>
        <begin position="44"/>
        <end position="319"/>
    </location>
</feature>
<reference evidence="3 4" key="1">
    <citation type="submission" date="2020-10" db="EMBL/GenBank/DDBJ databases">
        <authorList>
            <person name="Castelo-Branco R."/>
            <person name="Eusebio N."/>
            <person name="Adriana R."/>
            <person name="Vieira A."/>
            <person name="Brugerolle De Fraissinette N."/>
            <person name="Rezende De Castro R."/>
            <person name="Schneider M.P."/>
            <person name="Vasconcelos V."/>
            <person name="Leao P.N."/>
        </authorList>
    </citation>
    <scope>NUCLEOTIDE SEQUENCE [LARGE SCALE GENOMIC DNA]</scope>
    <source>
        <strain evidence="3 4">LEGE 00250</strain>
    </source>
</reference>
<organism evidence="3 4">
    <name type="scientific">Sphaerospermopsis aphanizomenoides LEGE 00250</name>
    <dbReference type="NCBI Taxonomy" id="2777972"/>
    <lineage>
        <taxon>Bacteria</taxon>
        <taxon>Bacillati</taxon>
        <taxon>Cyanobacteriota</taxon>
        <taxon>Cyanophyceae</taxon>
        <taxon>Nostocales</taxon>
        <taxon>Aphanizomenonaceae</taxon>
        <taxon>Sphaerospermopsis</taxon>
        <taxon>Sphaerospermopsis aphanizomenoides</taxon>
    </lineage>
</organism>
<dbReference type="Pfam" id="PF00656">
    <property type="entry name" value="Peptidase_C14"/>
    <property type="match status" value="1"/>
</dbReference>
<dbReference type="SUPFAM" id="SSF52129">
    <property type="entry name" value="Caspase-like"/>
    <property type="match status" value="1"/>
</dbReference>
<evidence type="ECO:0000259" key="2">
    <source>
        <dbReference type="Pfam" id="PF14326"/>
    </source>
</evidence>
<proteinExistence type="predicted"/>
<sequence>MSNIKRRHFLQLAGSTLATVGISQLDIMHQGDRYGQVLAQNTPRKLALLVGINQYSGTIGALKGCVTDVQLQRELLVHRFGFNPQNILTLTDQQATRKGILTAFEEHLIKQAKPGDVVVFHFSGHGSRVIDPDRDQPDGLNSTLVPIDSKLPEGYPITGGVVSDIMGHTLFLLMSALKTENVTVVLDSCHSGGGTRGNLRVRSRFGGDKLQPSPVELDYQKQWLRRLNLSPEQFIELRRKNVAKGVVIASAKRDELAVDMTFSDFHAGAFTYSLTQYLWQQTNNQSINNAIINVGRSTASLAYNQGRYQNPQVESNLSQENTNTPIYFTPQQAISAEAIITKVENNQVQLWLGGLDSQTLEAFKKGAIFTALDSEGKQRGLVKLDSRQGLIGQGKLLPTKQNLPLQPGTLLQERIRSIPKDITLKIGIDQSFDNNTAQQAIKFLQAVNRIEPKRLGISEVQYIFGRMTQAKYAELQELQKNRIKNLPQVGSLGLFLPSQDEIIPASFGETTETIQEAITRLKPKFKSLLAARIIKQVLGNTNSSRLNVTASMNIANSQTIIAETFAIRGTNKVPVDSKPIVPVSPVKFSELGIPQLTVGTQIDLQIENNESSDLYVSILVIDAEGTMTIIYPNDWSASETAALIKPKQKLVIPQAGRDVFKLTISEPLGIGEALVIASTSPLRTSLKVLQKIAKRSGLNRGPMNVNDDLLEVTDNLLNDLDAGTRNITSASLSTSADRAITELPDNVRGIDTTKLAAMAIAFEVLRG</sequence>
<dbReference type="Proteomes" id="UP000606776">
    <property type="component" value="Unassembled WGS sequence"/>
</dbReference>
<accession>A0ABR9VBU5</accession>
<dbReference type="InterPro" id="IPR025493">
    <property type="entry name" value="DUF4384"/>
</dbReference>
<protein>
    <submittedName>
        <fullName evidence="3">Caspase family protein</fullName>
    </submittedName>
</protein>
<feature type="domain" description="DUF4384" evidence="2">
    <location>
        <begin position="596"/>
        <end position="681"/>
    </location>
</feature>
<comment type="caution">
    <text evidence="3">The sequence shown here is derived from an EMBL/GenBank/DDBJ whole genome shotgun (WGS) entry which is preliminary data.</text>
</comment>
<dbReference type="Gene3D" id="3.40.50.1460">
    <property type="match status" value="1"/>
</dbReference>
<dbReference type="InterPro" id="IPR011600">
    <property type="entry name" value="Pept_C14_caspase"/>
</dbReference>
<dbReference type="PIRSF" id="PIRSF007398">
    <property type="entry name" value="Sll0148_caspase"/>
    <property type="match status" value="1"/>
</dbReference>
<name>A0ABR9VBU5_9CYAN</name>
<dbReference type="PANTHER" id="PTHR48104">
    <property type="entry name" value="METACASPASE-4"/>
    <property type="match status" value="1"/>
</dbReference>
<dbReference type="InterPro" id="IPR050452">
    <property type="entry name" value="Metacaspase"/>
</dbReference>
<evidence type="ECO:0000313" key="4">
    <source>
        <dbReference type="Proteomes" id="UP000606776"/>
    </source>
</evidence>
<dbReference type="Pfam" id="PF14326">
    <property type="entry name" value="DUF4384"/>
    <property type="match status" value="1"/>
</dbReference>